<name>A0A9W8B320_9FUNG</name>
<accession>A0A9W8B320</accession>
<feature type="compositionally biased region" description="Basic and acidic residues" evidence="1">
    <location>
        <begin position="1"/>
        <end position="11"/>
    </location>
</feature>
<organism evidence="3 4">
    <name type="scientific">Dimargaris verticillata</name>
    <dbReference type="NCBI Taxonomy" id="2761393"/>
    <lineage>
        <taxon>Eukaryota</taxon>
        <taxon>Fungi</taxon>
        <taxon>Fungi incertae sedis</taxon>
        <taxon>Zoopagomycota</taxon>
        <taxon>Kickxellomycotina</taxon>
        <taxon>Dimargaritomycetes</taxon>
        <taxon>Dimargaritales</taxon>
        <taxon>Dimargaritaceae</taxon>
        <taxon>Dimargaris</taxon>
    </lineage>
</organism>
<dbReference type="PANTHER" id="PTHR28076">
    <property type="entry name" value="SPORULATION-SPECIFIC PROTEIN 71"/>
    <property type="match status" value="1"/>
</dbReference>
<dbReference type="PANTHER" id="PTHR28076:SF1">
    <property type="entry name" value="PROSPORE MEMBRANE ADAPTER PROTEIN SPO71"/>
    <property type="match status" value="1"/>
</dbReference>
<feature type="compositionally biased region" description="Polar residues" evidence="1">
    <location>
        <begin position="885"/>
        <end position="900"/>
    </location>
</feature>
<feature type="compositionally biased region" description="Low complexity" evidence="1">
    <location>
        <begin position="913"/>
        <end position="933"/>
    </location>
</feature>
<feature type="domain" description="PH" evidence="2">
    <location>
        <begin position="1001"/>
        <end position="1027"/>
    </location>
</feature>
<feature type="compositionally biased region" description="Low complexity" evidence="1">
    <location>
        <begin position="82"/>
        <end position="93"/>
    </location>
</feature>
<dbReference type="InterPro" id="IPR001849">
    <property type="entry name" value="PH_domain"/>
</dbReference>
<feature type="compositionally biased region" description="Polar residues" evidence="1">
    <location>
        <begin position="725"/>
        <end position="748"/>
    </location>
</feature>
<feature type="region of interest" description="Disordered" evidence="1">
    <location>
        <begin position="1"/>
        <end position="112"/>
    </location>
</feature>
<feature type="region of interest" description="Disordered" evidence="1">
    <location>
        <begin position="689"/>
        <end position="748"/>
    </location>
</feature>
<feature type="non-terminal residue" evidence="3">
    <location>
        <position position="1"/>
    </location>
</feature>
<feature type="region of interest" description="Disordered" evidence="1">
    <location>
        <begin position="322"/>
        <end position="350"/>
    </location>
</feature>
<feature type="region of interest" description="Disordered" evidence="1">
    <location>
        <begin position="874"/>
        <end position="979"/>
    </location>
</feature>
<dbReference type="Proteomes" id="UP001151582">
    <property type="component" value="Unassembled WGS sequence"/>
</dbReference>
<gene>
    <name evidence="3" type="ORF">H4R34_004215</name>
</gene>
<dbReference type="AlphaFoldDB" id="A0A9W8B320"/>
<reference evidence="3" key="1">
    <citation type="submission" date="2022-07" db="EMBL/GenBank/DDBJ databases">
        <title>Phylogenomic reconstructions and comparative analyses of Kickxellomycotina fungi.</title>
        <authorList>
            <person name="Reynolds N.K."/>
            <person name="Stajich J.E."/>
            <person name="Barry K."/>
            <person name="Grigoriev I.V."/>
            <person name="Crous P."/>
            <person name="Smith M.E."/>
        </authorList>
    </citation>
    <scope>NUCLEOTIDE SEQUENCE</scope>
    <source>
        <strain evidence="3">RSA 567</strain>
    </source>
</reference>
<feature type="compositionally biased region" description="Polar residues" evidence="1">
    <location>
        <begin position="695"/>
        <end position="706"/>
    </location>
</feature>
<evidence type="ECO:0000259" key="2">
    <source>
        <dbReference type="PROSITE" id="PS50003"/>
    </source>
</evidence>
<feature type="compositionally biased region" description="Low complexity" evidence="1">
    <location>
        <begin position="709"/>
        <end position="724"/>
    </location>
</feature>
<comment type="caution">
    <text evidence="3">The sequence shown here is derived from an EMBL/GenBank/DDBJ whole genome shotgun (WGS) entry which is preliminary data.</text>
</comment>
<dbReference type="OrthoDB" id="5579281at2759"/>
<evidence type="ECO:0000256" key="1">
    <source>
        <dbReference type="SAM" id="MobiDB-lite"/>
    </source>
</evidence>
<sequence>REQYSTPHEDPELWSQRAARPGHRMQRAATVSHPPPKTPRMDPVQGTSTVSPPRKSAAKRPLRPSEDGTDYFSSTSTHTYLHPSSPGPSSRSHGTQRPRRSADSQTPSLKSQRLAHLRDYFASTPQNLDTDLASTPGVRTPLASPAHLPHATTTAPLLQPASPEAPETLPMMENAADHSVLSTVFVEQTHEMQLREYQHYPDAVVLPDGTEMAEPNPLEGYLLRRPNPKAYFGRYRQMFVMTFDNHLVCISAPRAKAYIESTMDSSALVTSQGDGPLEGPEDLNRSQMSTEMAYRSCRGNPYANDAHINAQNFVMPPAHQLRQRRNRSHELSAPALTTQRPDSRQSRRSTFARLFRPTKVKASSRSDGSSASFIDKRPARSVVMGAPLTPYRYHYSTHPRLATMLRHANGFFDLTQIRTIRPVATRTVYRPTNVSDVLMGSHASTGSRYSRGEVALDTQQGHRWESDVHSRSGHRSWSNRFKFWRSPKSDLGPYAGYRQEMFQVTDDTSSHQRVERLAEVPAVVQRETRFDIEMANGAILRLQAPTHETMVEWIRRLQRLRVYWVNRLQADARHRAECARLNIGVTIDAQGCESDIPEWEQPRTYADPLIWNVCRPLGCRTITMCGYLFRKKRRHGTLKRAYFVLTRGYLIEFTPVQHASFGTLQPAAMLPEHPDSVRGSRITYGDSVSRDVLGSQASGRTRSSHQLSERSSGASVGSRGRSSGIYATSHQSARIQGNGSQQMDPNSLTNLWNMRGEWTSNPYGRWRHQDKDAITRNYVKTRQKLVQQHSRRHGFYPRVRVFPLDGCFVFSRFTDDVAVPTSEETRRTCRLYPDGVLTGDGIKDCVFSLWQPKQRPTMPQRAHHLRSLPWGSTDAKQTATERHQNPTSASTDSSDQSPNQPREAMAPLLSKLSYSTPSPSGVSSPSASSRSPLCPRPAANVAEFARTQDRNPGIPLQPMERTATNNQPPHQPPTPASPVRTLADQALQSFPSYLRASNRWKEKMFIFRARSRTEMEQWVSAINHEIERLQYQAEARATEHS</sequence>
<evidence type="ECO:0000313" key="4">
    <source>
        <dbReference type="Proteomes" id="UP001151582"/>
    </source>
</evidence>
<dbReference type="GO" id="GO:1902657">
    <property type="term" value="P:protein localization to prospore membrane"/>
    <property type="evidence" value="ECO:0007669"/>
    <property type="project" value="InterPro"/>
</dbReference>
<dbReference type="EMBL" id="JANBQB010000493">
    <property type="protein sequence ID" value="KAJ1975777.1"/>
    <property type="molecule type" value="Genomic_DNA"/>
</dbReference>
<protein>
    <recommendedName>
        <fullName evidence="2">PH domain-containing protein</fullName>
    </recommendedName>
</protein>
<keyword evidence="4" id="KW-1185">Reference proteome</keyword>
<evidence type="ECO:0000313" key="3">
    <source>
        <dbReference type="EMBL" id="KAJ1975777.1"/>
    </source>
</evidence>
<dbReference type="PROSITE" id="PS50003">
    <property type="entry name" value="PH_DOMAIN"/>
    <property type="match status" value="1"/>
</dbReference>
<dbReference type="SMART" id="SM00233">
    <property type="entry name" value="PH"/>
    <property type="match status" value="2"/>
</dbReference>
<dbReference type="InterPro" id="IPR040345">
    <property type="entry name" value="Mug56/Spo71"/>
</dbReference>
<proteinExistence type="predicted"/>
<dbReference type="SUPFAM" id="SSF50729">
    <property type="entry name" value="PH domain-like"/>
    <property type="match status" value="1"/>
</dbReference>
<feature type="region of interest" description="Disordered" evidence="1">
    <location>
        <begin position="126"/>
        <end position="149"/>
    </location>
</feature>